<evidence type="ECO:0000313" key="1">
    <source>
        <dbReference type="EMBL" id="KKL09833.1"/>
    </source>
</evidence>
<dbReference type="CDD" id="cd22330">
    <property type="entry name" value="HindIII-like"/>
    <property type="match status" value="1"/>
</dbReference>
<evidence type="ECO:0008006" key="2">
    <source>
        <dbReference type="Google" id="ProtNLM"/>
    </source>
</evidence>
<sequence>MNIKIITKQQITSRNYWVNEIAELSGNFGEDSDKVAQELSQEIKANGTEALLGHLRLCGSIPEQYRHDSTEEKLYSKYTDLVIAKSFETLGLTSCVLLERADAADVECVSEAYSFVADAKAFRLSRTAKNQKDFKVQAMDTWKRGKPYAMIVCPIYQLPTRTSQIYQQASTRSVCVFSYTHLLVLLRYCLGTRSNDKVLQLLNQIFKTVDALNPTKNALSYWGAINSVILDFDSSIRYIWIEEKKASEESIFIAKEEALNYLASERERMMRFTKEEAIRESIKSSKIDNKIRTVKSVSFNSLLFSGYPLVK</sequence>
<gene>
    <name evidence="1" type="ORF">LCGC14_2561920</name>
</gene>
<accession>A0A0F9DCX8</accession>
<comment type="caution">
    <text evidence="1">The sequence shown here is derived from an EMBL/GenBank/DDBJ whole genome shotgun (WGS) entry which is preliminary data.</text>
</comment>
<reference evidence="1" key="1">
    <citation type="journal article" date="2015" name="Nature">
        <title>Complex archaea that bridge the gap between prokaryotes and eukaryotes.</title>
        <authorList>
            <person name="Spang A."/>
            <person name="Saw J.H."/>
            <person name="Jorgensen S.L."/>
            <person name="Zaremba-Niedzwiedzka K."/>
            <person name="Martijn J."/>
            <person name="Lind A.E."/>
            <person name="van Eijk R."/>
            <person name="Schleper C."/>
            <person name="Guy L."/>
            <person name="Ettema T.J."/>
        </authorList>
    </citation>
    <scope>NUCLEOTIDE SEQUENCE</scope>
</reference>
<name>A0A0F9DCX8_9ZZZZ</name>
<dbReference type="Pfam" id="PF09518">
    <property type="entry name" value="RE_HindIII"/>
    <property type="match status" value="1"/>
</dbReference>
<dbReference type="InterPro" id="IPR038373">
    <property type="entry name" value="Restrct_endonuc_II_HindIII_sf"/>
</dbReference>
<dbReference type="AlphaFoldDB" id="A0A0F9DCX8"/>
<organism evidence="1">
    <name type="scientific">marine sediment metagenome</name>
    <dbReference type="NCBI Taxonomy" id="412755"/>
    <lineage>
        <taxon>unclassified sequences</taxon>
        <taxon>metagenomes</taxon>
        <taxon>ecological metagenomes</taxon>
    </lineage>
</organism>
<dbReference type="Gene3D" id="3.40.91.70">
    <property type="entry name" value="Type II restriction endonuclease, HindIII"/>
    <property type="match status" value="1"/>
</dbReference>
<dbReference type="EMBL" id="LAZR01042310">
    <property type="protein sequence ID" value="KKL09833.1"/>
    <property type="molecule type" value="Genomic_DNA"/>
</dbReference>
<dbReference type="Gene3D" id="6.10.250.1510">
    <property type="match status" value="1"/>
</dbReference>
<proteinExistence type="predicted"/>
<dbReference type="InterPro" id="IPR019043">
    <property type="entry name" value="Restrct_endonuc_II_HindIII"/>
</dbReference>
<protein>
    <recommendedName>
        <fullName evidence="2">Restriction endonuclease type II HindIII</fullName>
    </recommendedName>
</protein>